<dbReference type="InterPro" id="IPR011990">
    <property type="entry name" value="TPR-like_helical_dom_sf"/>
</dbReference>
<dbReference type="PANTHER" id="PTHR22647:SF2">
    <property type="entry name" value="SH3 DOMAIN AND TETRATRICOPEPTIDE REPEAT-CONTAINING PROTEIN 2"/>
    <property type="match status" value="1"/>
</dbReference>
<dbReference type="AlphaFoldDB" id="A0A9Q1DTH4"/>
<evidence type="ECO:0000313" key="3">
    <source>
        <dbReference type="EMBL" id="KAJ8281528.1"/>
    </source>
</evidence>
<keyword evidence="1" id="KW-0802">TPR repeat</keyword>
<dbReference type="PROSITE" id="PS50005">
    <property type="entry name" value="TPR"/>
    <property type="match status" value="1"/>
</dbReference>
<dbReference type="OrthoDB" id="9321902at2759"/>
<reference evidence="3" key="1">
    <citation type="journal article" date="2023" name="Science">
        <title>Genome structures resolve the early diversification of teleost fishes.</title>
        <authorList>
            <person name="Parey E."/>
            <person name="Louis A."/>
            <person name="Montfort J."/>
            <person name="Bouchez O."/>
            <person name="Roques C."/>
            <person name="Iampietro C."/>
            <person name="Lluch J."/>
            <person name="Castinel A."/>
            <person name="Donnadieu C."/>
            <person name="Desvignes T."/>
            <person name="Floi Bucao C."/>
            <person name="Jouanno E."/>
            <person name="Wen M."/>
            <person name="Mejri S."/>
            <person name="Dirks R."/>
            <person name="Jansen H."/>
            <person name="Henkel C."/>
            <person name="Chen W.J."/>
            <person name="Zahm M."/>
            <person name="Cabau C."/>
            <person name="Klopp C."/>
            <person name="Thompson A.W."/>
            <person name="Robinson-Rechavi M."/>
            <person name="Braasch I."/>
            <person name="Lecointre G."/>
            <person name="Bobe J."/>
            <person name="Postlethwait J.H."/>
            <person name="Berthelot C."/>
            <person name="Roest Crollius H."/>
            <person name="Guiguen Y."/>
        </authorList>
    </citation>
    <scope>NUCLEOTIDE SEQUENCE</scope>
    <source>
        <strain evidence="3">Concon-B</strain>
    </source>
</reference>
<gene>
    <name evidence="3" type="ORF">COCON_G00040470</name>
</gene>
<evidence type="ECO:0000256" key="2">
    <source>
        <dbReference type="SAM" id="MobiDB-lite"/>
    </source>
</evidence>
<feature type="compositionally biased region" description="Basic and acidic residues" evidence="2">
    <location>
        <begin position="410"/>
        <end position="430"/>
    </location>
</feature>
<dbReference type="GO" id="GO:1901184">
    <property type="term" value="P:regulation of ERBB signaling pathway"/>
    <property type="evidence" value="ECO:0007669"/>
    <property type="project" value="TreeGrafter"/>
</dbReference>
<accession>A0A9Q1DTH4</accession>
<sequence length="943" mass="103321">MYHSTSPHLYHSTSPHLYHCTSTHLYRCTSTHLYHSTSPHLYHCTSTHLYHCSSPHLYHCDSTHLYHCTSTHLYHCSSPHLYHLYRCTSTHLYHCTSPHLYHCTSTHLYHCSSPHLYHSLRVHDPHFAMSIYEEAGDVFFQGCRNRHSAIPFYRGPIHTLEQSLNRYQTMGPIHTLEQSLNRYQTMGPIHTLEQSLNRYQTSLNRYQTMGPIHRLEQSLNRMSQQPPNDGSLPFARNVKDVESEFRLLSKLTELLMNLKQNHQALQFALLAVQVSTTTGDRLKERTAFHRLATVYFSLQQFELAENYYLKSLSLSPDILDLPKDAQYFVKVYCRLGDLTLHKLKDAFDAVGYFHLALAAALQDRGTPWALYTVYVKLAEIHAHHMPDARLSQESSLNPGAKVTRPSPETPFKDADQGSGDDPRDNRETRGQEIPGVRRSRGSGDPGGQEIPGVRRSRGSGDPGGQEIPGSGDPGVDRDVRPGVGTPAHPAALQDQEWGPQHTLTRSEDPSTPCGSPGPGDQEWGPQHTLRLSRTRSEDPSTPCGSPGLTVGQSSGGRFRKLSGDPSQGISGGVEQGISGEVEQGISGEVEQGIAGEVEQGISGEVEQGISGEVEQGISGEVEQGISGEVEQGITGEVEQGITGEVEQGISGEVEQGISGEVEQGLRPTGEPHSLALFHSTADIVIDSKNAFQLNVPQEFTGYLIQVLCDPKLSKQSGGAVGRVIGSALNRIRGSAVFILGLLGTDRPPSPRPTECVGPEPKPWGGSGWSRFRSGPGPGTGRVKGAGLRGPVLGRVLNNVLEFGIRVAVELCMGRDSKQVPTPTHSLLRTLTDHANILEAHLTSFAGQTGSSDPDPVKDRLDWPAMVTGAVIGQKQSSGSGRTCVCVWVRLRLRREGAVCLQSWGTVEVVLAEEKRRLNSDLQGVGMNSDDSYSKVWTSFNVPL</sequence>
<evidence type="ECO:0000313" key="4">
    <source>
        <dbReference type="Proteomes" id="UP001152803"/>
    </source>
</evidence>
<dbReference type="InterPro" id="IPR019734">
    <property type="entry name" value="TPR_rpt"/>
</dbReference>
<dbReference type="SMART" id="SM00028">
    <property type="entry name" value="TPR"/>
    <property type="match status" value="2"/>
</dbReference>
<dbReference type="EMBL" id="JAFJMO010000003">
    <property type="protein sequence ID" value="KAJ8281528.1"/>
    <property type="molecule type" value="Genomic_DNA"/>
</dbReference>
<name>A0A9Q1DTH4_CONCO</name>
<evidence type="ECO:0000256" key="1">
    <source>
        <dbReference type="PROSITE-ProRule" id="PRU00339"/>
    </source>
</evidence>
<dbReference type="Proteomes" id="UP001152803">
    <property type="component" value="Unassembled WGS sequence"/>
</dbReference>
<comment type="caution">
    <text evidence="3">The sequence shown here is derived from an EMBL/GenBank/DDBJ whole genome shotgun (WGS) entry which is preliminary data.</text>
</comment>
<dbReference type="SUPFAM" id="SSF48452">
    <property type="entry name" value="TPR-like"/>
    <property type="match status" value="1"/>
</dbReference>
<dbReference type="InterPro" id="IPR042772">
    <property type="entry name" value="SH3TC1/SH3TC2"/>
</dbReference>
<feature type="region of interest" description="Disordered" evidence="2">
    <location>
        <begin position="386"/>
        <end position="570"/>
    </location>
</feature>
<dbReference type="PANTHER" id="PTHR22647">
    <property type="entry name" value="SH3 DOMAIN AND TETRATRICOPEPTIDE REPEATS CONTAINING PROTEIN"/>
    <property type="match status" value="1"/>
</dbReference>
<organism evidence="3 4">
    <name type="scientific">Conger conger</name>
    <name type="common">Conger eel</name>
    <name type="synonym">Muraena conger</name>
    <dbReference type="NCBI Taxonomy" id="82655"/>
    <lineage>
        <taxon>Eukaryota</taxon>
        <taxon>Metazoa</taxon>
        <taxon>Chordata</taxon>
        <taxon>Craniata</taxon>
        <taxon>Vertebrata</taxon>
        <taxon>Euteleostomi</taxon>
        <taxon>Actinopterygii</taxon>
        <taxon>Neopterygii</taxon>
        <taxon>Teleostei</taxon>
        <taxon>Anguilliformes</taxon>
        <taxon>Congridae</taxon>
        <taxon>Conger</taxon>
    </lineage>
</organism>
<dbReference type="GO" id="GO:0033157">
    <property type="term" value="P:regulation of intracellular protein transport"/>
    <property type="evidence" value="ECO:0007669"/>
    <property type="project" value="TreeGrafter"/>
</dbReference>
<dbReference type="Gene3D" id="1.25.40.10">
    <property type="entry name" value="Tetratricopeptide repeat domain"/>
    <property type="match status" value="1"/>
</dbReference>
<proteinExistence type="predicted"/>
<feature type="region of interest" description="Disordered" evidence="2">
    <location>
        <begin position="748"/>
        <end position="769"/>
    </location>
</feature>
<protein>
    <submittedName>
        <fullName evidence="3">Uncharacterized protein</fullName>
    </submittedName>
</protein>
<feature type="repeat" description="TPR" evidence="1">
    <location>
        <begin position="285"/>
        <end position="318"/>
    </location>
</feature>
<keyword evidence="4" id="KW-1185">Reference proteome</keyword>